<evidence type="ECO:0000313" key="3">
    <source>
        <dbReference type="Proteomes" id="UP000237271"/>
    </source>
</evidence>
<gene>
    <name evidence="2" type="ORF">PHPALM_4086</name>
</gene>
<comment type="caution">
    <text evidence="2">The sequence shown here is derived from an EMBL/GenBank/DDBJ whole genome shotgun (WGS) entry which is preliminary data.</text>
</comment>
<dbReference type="AlphaFoldDB" id="A0A2P4YKW5"/>
<accession>A0A2P4YKW5</accession>
<proteinExistence type="predicted"/>
<reference evidence="2 3" key="1">
    <citation type="journal article" date="2017" name="Genome Biol. Evol.">
        <title>Phytophthora megakarya and P. palmivora, closely related causal agents of cacao black pod rot, underwent increases in genome sizes and gene numbers by different mechanisms.</title>
        <authorList>
            <person name="Ali S.S."/>
            <person name="Shao J."/>
            <person name="Lary D.J."/>
            <person name="Kronmiller B."/>
            <person name="Shen D."/>
            <person name="Strem M.D."/>
            <person name="Amoako-Attah I."/>
            <person name="Akrofi A.Y."/>
            <person name="Begoude B.A."/>
            <person name="Ten Hoopen G.M."/>
            <person name="Coulibaly K."/>
            <person name="Kebe B.I."/>
            <person name="Melnick R.L."/>
            <person name="Guiltinan M.J."/>
            <person name="Tyler B.M."/>
            <person name="Meinhardt L.W."/>
            <person name="Bailey B.A."/>
        </authorList>
    </citation>
    <scope>NUCLEOTIDE SEQUENCE [LARGE SCALE GENOMIC DNA]</scope>
    <source>
        <strain evidence="3">sbr112.9</strain>
    </source>
</reference>
<protein>
    <submittedName>
        <fullName evidence="2">Beta N-acetyl-glucosaminidase</fullName>
    </submittedName>
</protein>
<evidence type="ECO:0000256" key="1">
    <source>
        <dbReference type="SAM" id="MobiDB-lite"/>
    </source>
</evidence>
<name>A0A2P4YKW5_9STRA</name>
<feature type="region of interest" description="Disordered" evidence="1">
    <location>
        <begin position="1"/>
        <end position="33"/>
    </location>
</feature>
<evidence type="ECO:0000313" key="2">
    <source>
        <dbReference type="EMBL" id="POM78389.1"/>
    </source>
</evidence>
<sequence length="220" mass="24446">MNQVTDEDSSAGVPSLTSAEPITSTRTGMVDNTKDTNTAVTHERGNGSTTGVNVPVTGDTLQDCSRYYVGYCADWYDSRIKTPSSRRFNSRMRSGWMMTRQGTHAHGSSDDVSISSRPVLDVERECTSAGRRTHHLRQHLDRPEAVPRYFGQQQPGYGMPTTNLHRLYAANHEAQPAVAPAPHHGGQWQGRVGCFQQQNQQVKYPDARQKKLATIQFNGK</sequence>
<dbReference type="EMBL" id="NCKW01002026">
    <property type="protein sequence ID" value="POM78389.1"/>
    <property type="molecule type" value="Genomic_DNA"/>
</dbReference>
<dbReference type="OrthoDB" id="146701at2759"/>
<feature type="compositionally biased region" description="Polar residues" evidence="1">
    <location>
        <begin position="15"/>
        <end position="27"/>
    </location>
</feature>
<dbReference type="Proteomes" id="UP000237271">
    <property type="component" value="Unassembled WGS sequence"/>
</dbReference>
<organism evidence="2 3">
    <name type="scientific">Phytophthora palmivora</name>
    <dbReference type="NCBI Taxonomy" id="4796"/>
    <lineage>
        <taxon>Eukaryota</taxon>
        <taxon>Sar</taxon>
        <taxon>Stramenopiles</taxon>
        <taxon>Oomycota</taxon>
        <taxon>Peronosporomycetes</taxon>
        <taxon>Peronosporales</taxon>
        <taxon>Peronosporaceae</taxon>
        <taxon>Phytophthora</taxon>
    </lineage>
</organism>
<keyword evidence="3" id="KW-1185">Reference proteome</keyword>